<organism evidence="1 2">
    <name type="scientific">Sporobacter termitidis DSM 10068</name>
    <dbReference type="NCBI Taxonomy" id="1123282"/>
    <lineage>
        <taxon>Bacteria</taxon>
        <taxon>Bacillati</taxon>
        <taxon>Bacillota</taxon>
        <taxon>Clostridia</taxon>
        <taxon>Eubacteriales</taxon>
        <taxon>Oscillospiraceae</taxon>
        <taxon>Sporobacter</taxon>
    </lineage>
</organism>
<dbReference type="GO" id="GO:0009036">
    <property type="term" value="F:type II site-specific deoxyribonuclease activity"/>
    <property type="evidence" value="ECO:0007669"/>
    <property type="project" value="InterPro"/>
</dbReference>
<dbReference type="GO" id="GO:0009307">
    <property type="term" value="P:DNA restriction-modification system"/>
    <property type="evidence" value="ECO:0007669"/>
    <property type="project" value="InterPro"/>
</dbReference>
<evidence type="ECO:0000313" key="2">
    <source>
        <dbReference type="Proteomes" id="UP000183995"/>
    </source>
</evidence>
<keyword evidence="1" id="KW-0540">Nuclease</keyword>
<reference evidence="1 2" key="1">
    <citation type="submission" date="2016-11" db="EMBL/GenBank/DDBJ databases">
        <authorList>
            <person name="Jaros S."/>
            <person name="Januszkiewicz K."/>
            <person name="Wedrychowicz H."/>
        </authorList>
    </citation>
    <scope>NUCLEOTIDE SEQUENCE [LARGE SCALE GENOMIC DNA]</scope>
    <source>
        <strain evidence="1 2">DSM 10068</strain>
    </source>
</reference>
<dbReference type="GO" id="GO:0003677">
    <property type="term" value="F:DNA binding"/>
    <property type="evidence" value="ECO:0007669"/>
    <property type="project" value="InterPro"/>
</dbReference>
<evidence type="ECO:0000313" key="1">
    <source>
        <dbReference type="EMBL" id="SHH88121.1"/>
    </source>
</evidence>
<proteinExistence type="predicted"/>
<sequence length="181" mass="20737">MMEYVTYSHWYSEEMLPPDNKIRCEIQDIISSLTYEKLVQRHRHDNEMLLSEGKKTKVGLQFSLKNILREAFSVRDWIPNPMTSEDCKNPLLIDYYKNKVGATITFNNRVSVGSDLLCFQLAGDIKDIIDLGIYICCTKAFSKKISITESTAMISFEKVTLDLETFKPIVTVPVWVIGLVG</sequence>
<dbReference type="InterPro" id="IPR015278">
    <property type="entry name" value="BglII-like"/>
</dbReference>
<gene>
    <name evidence="1" type="ORF">SAMN02745823_01336</name>
</gene>
<dbReference type="SUPFAM" id="SSF52980">
    <property type="entry name" value="Restriction endonuclease-like"/>
    <property type="match status" value="1"/>
</dbReference>
<dbReference type="RefSeq" id="WP_073076958.1">
    <property type="nucleotide sequence ID" value="NZ_FQXV01000003.1"/>
</dbReference>
<dbReference type="InterPro" id="IPR011338">
    <property type="entry name" value="BamHI/BglII/BstY"/>
</dbReference>
<keyword evidence="1" id="KW-0255">Endonuclease</keyword>
<dbReference type="EMBL" id="FQXV01000003">
    <property type="protein sequence ID" value="SHH88121.1"/>
    <property type="molecule type" value="Genomic_DNA"/>
</dbReference>
<name>A0A1M5WKU8_9FIRM</name>
<dbReference type="Pfam" id="PF09195">
    <property type="entry name" value="Endonuc-BglII"/>
    <property type="match status" value="1"/>
</dbReference>
<dbReference type="InterPro" id="IPR011335">
    <property type="entry name" value="Restrct_endonuc-II-like"/>
</dbReference>
<keyword evidence="2" id="KW-1185">Reference proteome</keyword>
<dbReference type="Gene3D" id="3.40.91.20">
    <property type="match status" value="1"/>
</dbReference>
<keyword evidence="1" id="KW-0378">Hydrolase</keyword>
<protein>
    <submittedName>
        <fullName evidence="1">Restriction endonuclease BglII</fullName>
    </submittedName>
</protein>
<dbReference type="GO" id="GO:0000287">
    <property type="term" value="F:magnesium ion binding"/>
    <property type="evidence" value="ECO:0007669"/>
    <property type="project" value="InterPro"/>
</dbReference>
<dbReference type="AlphaFoldDB" id="A0A1M5WKU8"/>
<dbReference type="Proteomes" id="UP000183995">
    <property type="component" value="Unassembled WGS sequence"/>
</dbReference>
<accession>A0A1M5WKU8</accession>